<dbReference type="Pfam" id="PF00646">
    <property type="entry name" value="F-box"/>
    <property type="match status" value="1"/>
</dbReference>
<dbReference type="PANTHER" id="PTHR35546:SF130">
    <property type="entry name" value="EXPRESSED PROTEIN"/>
    <property type="match status" value="1"/>
</dbReference>
<dbReference type="PANTHER" id="PTHR35546">
    <property type="entry name" value="F-BOX PROTEIN INTERACTION DOMAIN PROTEIN-RELATED"/>
    <property type="match status" value="1"/>
</dbReference>
<sequence length="104" mass="11908">MEDETKRITPNSAEQVVNNKDLLTEILLRVASKSVLKFKRVSKQWRRTYFICNPTTREYKILPTPPVDSDHLCSSASLAFDPLKSPHYKIIYVSVSKAADKILI</sequence>
<dbReference type="InterPro" id="IPR055290">
    <property type="entry name" value="At3g26010-like"/>
</dbReference>
<keyword evidence="3" id="KW-1185">Reference proteome</keyword>
<reference evidence="3" key="1">
    <citation type="submission" date="2013-09" db="EMBL/GenBank/DDBJ databases">
        <title>Corchorus olitorius genome sequencing.</title>
        <authorList>
            <person name="Alam M."/>
            <person name="Haque M.S."/>
            <person name="Islam M.S."/>
            <person name="Emdad E.M."/>
            <person name="Islam M.M."/>
            <person name="Ahmed B."/>
            <person name="Halim A."/>
            <person name="Hossen Q.M.M."/>
            <person name="Hossain M.Z."/>
            <person name="Ahmed R."/>
            <person name="Khan M.M."/>
            <person name="Islam R."/>
            <person name="Rashid M.M."/>
            <person name="Khan S.A."/>
            <person name="Rahman M.S."/>
            <person name="Alam M."/>
            <person name="Yahiya A.S."/>
            <person name="Khan M.S."/>
            <person name="Azam M.S."/>
            <person name="Haque T."/>
            <person name="Lashkar M.Z.H."/>
            <person name="Akhand A.I."/>
            <person name="Morshed G."/>
            <person name="Roy S."/>
            <person name="Uddin K.S."/>
            <person name="Rabeya T."/>
            <person name="Hossain A.S."/>
            <person name="Chowdhury A."/>
            <person name="Snigdha A.R."/>
            <person name="Mortoza M.S."/>
            <person name="Matin S.A."/>
            <person name="Hoque S.M.E."/>
            <person name="Islam M.K."/>
            <person name="Roy D.K."/>
            <person name="Haider R."/>
            <person name="Moosa M.M."/>
            <person name="Elias S.M."/>
            <person name="Hasan A.M."/>
            <person name="Jahan S."/>
            <person name="Shafiuddin M."/>
            <person name="Mahmood N."/>
            <person name="Shommy N.S."/>
        </authorList>
    </citation>
    <scope>NUCLEOTIDE SEQUENCE [LARGE SCALE GENOMIC DNA]</scope>
    <source>
        <strain evidence="3">cv. O-4</strain>
    </source>
</reference>
<protein>
    <recommendedName>
        <fullName evidence="1">F-box domain-containing protein</fullName>
    </recommendedName>
</protein>
<evidence type="ECO:0000313" key="2">
    <source>
        <dbReference type="EMBL" id="OMO62609.1"/>
    </source>
</evidence>
<organism evidence="2 3">
    <name type="scientific">Corchorus olitorius</name>
    <dbReference type="NCBI Taxonomy" id="93759"/>
    <lineage>
        <taxon>Eukaryota</taxon>
        <taxon>Viridiplantae</taxon>
        <taxon>Streptophyta</taxon>
        <taxon>Embryophyta</taxon>
        <taxon>Tracheophyta</taxon>
        <taxon>Spermatophyta</taxon>
        <taxon>Magnoliopsida</taxon>
        <taxon>eudicotyledons</taxon>
        <taxon>Gunneridae</taxon>
        <taxon>Pentapetalae</taxon>
        <taxon>rosids</taxon>
        <taxon>malvids</taxon>
        <taxon>Malvales</taxon>
        <taxon>Malvaceae</taxon>
        <taxon>Grewioideae</taxon>
        <taxon>Apeibeae</taxon>
        <taxon>Corchorus</taxon>
    </lineage>
</organism>
<dbReference type="InterPro" id="IPR001810">
    <property type="entry name" value="F-box_dom"/>
</dbReference>
<evidence type="ECO:0000313" key="3">
    <source>
        <dbReference type="Proteomes" id="UP000187203"/>
    </source>
</evidence>
<dbReference type="SUPFAM" id="SSF81383">
    <property type="entry name" value="F-box domain"/>
    <property type="match status" value="1"/>
</dbReference>
<feature type="domain" description="F-box" evidence="1">
    <location>
        <begin position="21"/>
        <end position="47"/>
    </location>
</feature>
<accession>A0A1R3GWZ5</accession>
<dbReference type="Proteomes" id="UP000187203">
    <property type="component" value="Unassembled WGS sequence"/>
</dbReference>
<comment type="caution">
    <text evidence="2">The sequence shown here is derived from an EMBL/GenBank/DDBJ whole genome shotgun (WGS) entry which is preliminary data.</text>
</comment>
<proteinExistence type="predicted"/>
<dbReference type="OrthoDB" id="605328at2759"/>
<dbReference type="AlphaFoldDB" id="A0A1R3GWZ5"/>
<gene>
    <name evidence="2" type="ORF">COLO4_32995</name>
</gene>
<dbReference type="InterPro" id="IPR036047">
    <property type="entry name" value="F-box-like_dom_sf"/>
</dbReference>
<dbReference type="EMBL" id="AWUE01021357">
    <property type="protein sequence ID" value="OMO62609.1"/>
    <property type="molecule type" value="Genomic_DNA"/>
</dbReference>
<evidence type="ECO:0000259" key="1">
    <source>
        <dbReference type="Pfam" id="PF00646"/>
    </source>
</evidence>
<name>A0A1R3GWZ5_9ROSI</name>